<evidence type="ECO:0000256" key="2">
    <source>
        <dbReference type="ARBA" id="ARBA00004370"/>
    </source>
</evidence>
<evidence type="ECO:0000256" key="11">
    <source>
        <dbReference type="SAM" id="Coils"/>
    </source>
</evidence>
<protein>
    <recommendedName>
        <fullName evidence="3">histidine kinase</fullName>
        <ecNumber evidence="3">2.7.13.3</ecNumber>
    </recommendedName>
</protein>
<dbReference type="SUPFAM" id="SSF55874">
    <property type="entry name" value="ATPase domain of HSP90 chaperone/DNA topoisomerase II/histidine kinase"/>
    <property type="match status" value="1"/>
</dbReference>
<dbReference type="GO" id="GO:0000155">
    <property type="term" value="F:phosphorelay sensor kinase activity"/>
    <property type="evidence" value="ECO:0007669"/>
    <property type="project" value="InterPro"/>
</dbReference>
<dbReference type="CDD" id="cd17546">
    <property type="entry name" value="REC_hyHK_CKI1_RcsC-like"/>
    <property type="match status" value="1"/>
</dbReference>
<keyword evidence="7" id="KW-0418">Kinase</keyword>
<dbReference type="InterPro" id="IPR036097">
    <property type="entry name" value="HisK_dim/P_sf"/>
</dbReference>
<keyword evidence="12" id="KW-1133">Transmembrane helix</keyword>
<evidence type="ECO:0000256" key="4">
    <source>
        <dbReference type="ARBA" id="ARBA00022553"/>
    </source>
</evidence>
<evidence type="ECO:0000259" key="14">
    <source>
        <dbReference type="PROSITE" id="PS50110"/>
    </source>
</evidence>
<dbReference type="GO" id="GO:0016020">
    <property type="term" value="C:membrane"/>
    <property type="evidence" value="ECO:0007669"/>
    <property type="project" value="UniProtKB-SubCell"/>
</dbReference>
<dbReference type="SUPFAM" id="SSF52172">
    <property type="entry name" value="CheY-like"/>
    <property type="match status" value="1"/>
</dbReference>
<dbReference type="AlphaFoldDB" id="A0AB39UZ52"/>
<dbReference type="RefSeq" id="WP_369602254.1">
    <property type="nucleotide sequence ID" value="NZ_CP154858.1"/>
</dbReference>
<evidence type="ECO:0000259" key="15">
    <source>
        <dbReference type="PROSITE" id="PS50885"/>
    </source>
</evidence>
<comment type="subcellular location">
    <subcellularLocation>
        <location evidence="2">Membrane</location>
    </subcellularLocation>
</comment>
<feature type="domain" description="Response regulatory" evidence="14">
    <location>
        <begin position="665"/>
        <end position="781"/>
    </location>
</feature>
<keyword evidence="12" id="KW-0472">Membrane</keyword>
<reference evidence="16" key="1">
    <citation type="submission" date="2024-05" db="EMBL/GenBank/DDBJ databases">
        <title>Genome sequencing of novel strain.</title>
        <authorList>
            <person name="Ganbat D."/>
            <person name="Ganbat S."/>
            <person name="Lee S.-J."/>
        </authorList>
    </citation>
    <scope>NUCLEOTIDE SEQUENCE</scope>
    <source>
        <strain evidence="16">SMD15-11</strain>
    </source>
</reference>
<dbReference type="Gene3D" id="3.30.565.10">
    <property type="entry name" value="Histidine kinase-like ATPase, C-terminal domain"/>
    <property type="match status" value="1"/>
</dbReference>
<sequence>MNLKLTNRLSFRLALNAVLIALFLGILLSLLQVLVDYISEKSALDKDIRAIISISHAPASQIAYNIDARLAEELLEGLLKHPAIIHAEIVDTDKRVLASRQRGRVESSYRWLSDMLFGRDRTFSEALYVQQLDDVKLGDLTVVVDTYPAGADFLQRAAFTILSGFVRSLILSVVLLILFYTMLTQPLLKVIEAVAEVDPHEPEKVRLPVPAGHEQDEIGVLVRATNAQLQAIEQNLSKLRQAEARLKSYSEQLEQIVDVRTRELSEKNRQLIKINHDLRVAKEDAVRRAKARADFLASMSHEIRTPFNGVLGMISLTLEEPLTDKQREQLNVAYQSGVALLELLNDILDISKVEAGKLTLEHIPFNLRRVLEDTARLLANNAQAKGVALHTDIAPEFPETFVGDPTRIRQVVSNLLSNAIKFTEQGSVTLRVRLNHDSNTVIEVIDTGIGISRDALDSIFSPFSQADAGTTRKYGGTGLGLTLCRHLVSHMNGQICVDSEPGRGSTFSVTLPLEIQDRSSPDQRELPLAGQRYLAIFAAHNPLCTTLVHYLNFWGAQVDSQTYHTVQDLDYQHLDIPEGCQVIVDSRAILPLLESRIDISQRPLILTTHIPLTADKSTLEAMGIRAVISAPFSRDRVLDQLLGKSSPEQKHAGDNTPAGTSRHARVLLVEDNRVNQMVAKTIIRKLGYEVVTANNGKEAVEMVAADQFDLILMDCHMPIMDGYEASRRIRQNPECDDIPIIAVTANVMRGDKEKCFGAGMNDYITKPYEKDVLLKKLDEWLNRQKHHPADSSAAS</sequence>
<gene>
    <name evidence="16" type="ORF">AAIA72_04625</name>
</gene>
<dbReference type="EMBL" id="CP154858">
    <property type="protein sequence ID" value="XDT73260.1"/>
    <property type="molecule type" value="Genomic_DNA"/>
</dbReference>
<keyword evidence="12" id="KW-0812">Transmembrane</keyword>
<dbReference type="PANTHER" id="PTHR45339">
    <property type="entry name" value="HYBRID SIGNAL TRANSDUCTION HISTIDINE KINASE J"/>
    <property type="match status" value="1"/>
</dbReference>
<dbReference type="InterPro" id="IPR036890">
    <property type="entry name" value="HATPase_C_sf"/>
</dbReference>
<evidence type="ECO:0000256" key="6">
    <source>
        <dbReference type="ARBA" id="ARBA00022741"/>
    </source>
</evidence>
<accession>A0AB39UZ52</accession>
<dbReference type="FunFam" id="3.30.565.10:FF:000078">
    <property type="entry name" value="Two-component sensor histidine kinase"/>
    <property type="match status" value="1"/>
</dbReference>
<proteinExistence type="predicted"/>
<keyword evidence="8 16" id="KW-0067">ATP-binding</keyword>
<dbReference type="CDD" id="cd16922">
    <property type="entry name" value="HATPase_EvgS-ArcB-TorS-like"/>
    <property type="match status" value="1"/>
</dbReference>
<dbReference type="PROSITE" id="PS50110">
    <property type="entry name" value="RESPONSE_REGULATORY"/>
    <property type="match status" value="1"/>
</dbReference>
<dbReference type="SMART" id="SM00448">
    <property type="entry name" value="REC"/>
    <property type="match status" value="1"/>
</dbReference>
<dbReference type="InterPro" id="IPR003661">
    <property type="entry name" value="HisK_dim/P_dom"/>
</dbReference>
<name>A0AB39UZ52_9GAMM</name>
<dbReference type="PRINTS" id="PR00344">
    <property type="entry name" value="BCTRLSENSOR"/>
</dbReference>
<keyword evidence="5" id="KW-0808">Transferase</keyword>
<evidence type="ECO:0000256" key="9">
    <source>
        <dbReference type="ARBA" id="ARBA00023012"/>
    </source>
</evidence>
<dbReference type="InterPro" id="IPR005467">
    <property type="entry name" value="His_kinase_dom"/>
</dbReference>
<dbReference type="SUPFAM" id="SSF47384">
    <property type="entry name" value="Homodimeric domain of signal transducing histidine kinase"/>
    <property type="match status" value="1"/>
</dbReference>
<dbReference type="Gene3D" id="6.10.340.10">
    <property type="match status" value="1"/>
</dbReference>
<evidence type="ECO:0000256" key="7">
    <source>
        <dbReference type="ARBA" id="ARBA00022777"/>
    </source>
</evidence>
<dbReference type="KEGG" id="tcd:AAIA72_04625"/>
<dbReference type="Pfam" id="PF02518">
    <property type="entry name" value="HATPase_c"/>
    <property type="match status" value="1"/>
</dbReference>
<keyword evidence="9" id="KW-0902">Two-component regulatory system</keyword>
<dbReference type="Pfam" id="PF00072">
    <property type="entry name" value="Response_reg"/>
    <property type="match status" value="1"/>
</dbReference>
<keyword evidence="6" id="KW-0547">Nucleotide-binding</keyword>
<comment type="catalytic activity">
    <reaction evidence="1">
        <text>ATP + protein L-histidine = ADP + protein N-phospho-L-histidine.</text>
        <dbReference type="EC" id="2.7.13.3"/>
    </reaction>
</comment>
<dbReference type="PROSITE" id="PS50885">
    <property type="entry name" value="HAMP"/>
    <property type="match status" value="1"/>
</dbReference>
<organism evidence="16">
    <name type="scientific">Thermohahella caldifontis</name>
    <dbReference type="NCBI Taxonomy" id="3142973"/>
    <lineage>
        <taxon>Bacteria</taxon>
        <taxon>Pseudomonadati</taxon>
        <taxon>Pseudomonadota</taxon>
        <taxon>Gammaproteobacteria</taxon>
        <taxon>Oceanospirillales</taxon>
        <taxon>Hahellaceae</taxon>
        <taxon>Thermohahella</taxon>
    </lineage>
</organism>
<feature type="domain" description="HAMP" evidence="15">
    <location>
        <begin position="181"/>
        <end position="237"/>
    </location>
</feature>
<dbReference type="SMART" id="SM00388">
    <property type="entry name" value="HisKA"/>
    <property type="match status" value="1"/>
</dbReference>
<feature type="domain" description="Histidine kinase" evidence="13">
    <location>
        <begin position="298"/>
        <end position="515"/>
    </location>
</feature>
<dbReference type="InterPro" id="IPR003594">
    <property type="entry name" value="HATPase_dom"/>
</dbReference>
<dbReference type="PANTHER" id="PTHR45339:SF1">
    <property type="entry name" value="HYBRID SIGNAL TRANSDUCTION HISTIDINE KINASE J"/>
    <property type="match status" value="1"/>
</dbReference>
<evidence type="ECO:0000313" key="16">
    <source>
        <dbReference type="EMBL" id="XDT73260.1"/>
    </source>
</evidence>
<evidence type="ECO:0000259" key="13">
    <source>
        <dbReference type="PROSITE" id="PS50109"/>
    </source>
</evidence>
<dbReference type="FunFam" id="1.10.287.130:FF:000002">
    <property type="entry name" value="Two-component osmosensing histidine kinase"/>
    <property type="match status" value="1"/>
</dbReference>
<dbReference type="InterPro" id="IPR011006">
    <property type="entry name" value="CheY-like_superfamily"/>
</dbReference>
<dbReference type="Gene3D" id="3.40.50.2300">
    <property type="match status" value="1"/>
</dbReference>
<dbReference type="EC" id="2.7.13.3" evidence="3"/>
<feature type="transmembrane region" description="Helical" evidence="12">
    <location>
        <begin position="13"/>
        <end position="35"/>
    </location>
</feature>
<keyword evidence="4 10" id="KW-0597">Phosphoprotein</keyword>
<dbReference type="InterPro" id="IPR004358">
    <property type="entry name" value="Sig_transdc_His_kin-like_C"/>
</dbReference>
<dbReference type="InterPro" id="IPR003660">
    <property type="entry name" value="HAMP_dom"/>
</dbReference>
<keyword evidence="11" id="KW-0175">Coiled coil</keyword>
<evidence type="ECO:0000256" key="5">
    <source>
        <dbReference type="ARBA" id="ARBA00022679"/>
    </source>
</evidence>
<feature type="coiled-coil region" evidence="11">
    <location>
        <begin position="222"/>
        <end position="259"/>
    </location>
</feature>
<dbReference type="SMART" id="SM00387">
    <property type="entry name" value="HATPase_c"/>
    <property type="match status" value="1"/>
</dbReference>
<dbReference type="GO" id="GO:0005524">
    <property type="term" value="F:ATP binding"/>
    <property type="evidence" value="ECO:0007669"/>
    <property type="project" value="UniProtKB-KW"/>
</dbReference>
<evidence type="ECO:0000256" key="8">
    <source>
        <dbReference type="ARBA" id="ARBA00022840"/>
    </source>
</evidence>
<dbReference type="Pfam" id="PF00512">
    <property type="entry name" value="HisKA"/>
    <property type="match status" value="1"/>
</dbReference>
<feature type="modified residue" description="4-aspartylphosphate" evidence="10">
    <location>
        <position position="714"/>
    </location>
</feature>
<evidence type="ECO:0000256" key="12">
    <source>
        <dbReference type="SAM" id="Phobius"/>
    </source>
</evidence>
<evidence type="ECO:0000256" key="3">
    <source>
        <dbReference type="ARBA" id="ARBA00012438"/>
    </source>
</evidence>
<evidence type="ECO:0000256" key="1">
    <source>
        <dbReference type="ARBA" id="ARBA00000085"/>
    </source>
</evidence>
<evidence type="ECO:0000256" key="10">
    <source>
        <dbReference type="PROSITE-ProRule" id="PRU00169"/>
    </source>
</evidence>
<dbReference type="InterPro" id="IPR001789">
    <property type="entry name" value="Sig_transdc_resp-reg_receiver"/>
</dbReference>
<dbReference type="Gene3D" id="1.10.287.130">
    <property type="match status" value="1"/>
</dbReference>
<dbReference type="PROSITE" id="PS50109">
    <property type="entry name" value="HIS_KIN"/>
    <property type="match status" value="1"/>
</dbReference>
<dbReference type="CDD" id="cd00082">
    <property type="entry name" value="HisKA"/>
    <property type="match status" value="1"/>
</dbReference>